<dbReference type="Proteomes" id="UP001271007">
    <property type="component" value="Unassembled WGS sequence"/>
</dbReference>
<feature type="region of interest" description="Disordered" evidence="2">
    <location>
        <begin position="240"/>
        <end position="349"/>
    </location>
</feature>
<keyword evidence="1" id="KW-0175">Coiled coil</keyword>
<accession>A0AAJ0DQ33</accession>
<sequence length="349" mass="40072">MPKPFGLKRPNTPESISPDDDREEWMCDCRDRGKSSLPLKDDFFLCGRCLKHQHHDCATTDFDTANSKYPPCNRCEEAELERLLQEREREIEEMSKLVQAKIEEKRELYETVLWQHYCLLPNTEDTPDFVVEATRTEYDEGKTMPVYEAPKEWLDEVTMRVGRMMDAAGEEMAEYCMQGSKSYTDPHEALLMSWREMALWIVSHGAYRGRREELGVLAEVVGLSEKGRFWRNWQYDDDEVGKSVEKEEEGVKEEEKLKREEKVKREMMEDAASGVDDEQAEGGWEGSDHTSEDGDGDGEAAARGMQGPDRRDGEGVKGEVAEGSDRRGVQDVEMQGETSSDEDDPKQLR</sequence>
<dbReference type="EMBL" id="JAWDJX010000012">
    <property type="protein sequence ID" value="KAK3054438.1"/>
    <property type="molecule type" value="Genomic_DNA"/>
</dbReference>
<gene>
    <name evidence="3" type="ORF">LTR09_004706</name>
</gene>
<organism evidence="3 4">
    <name type="scientific">Extremus antarcticus</name>
    <dbReference type="NCBI Taxonomy" id="702011"/>
    <lineage>
        <taxon>Eukaryota</taxon>
        <taxon>Fungi</taxon>
        <taxon>Dikarya</taxon>
        <taxon>Ascomycota</taxon>
        <taxon>Pezizomycotina</taxon>
        <taxon>Dothideomycetes</taxon>
        <taxon>Dothideomycetidae</taxon>
        <taxon>Mycosphaerellales</taxon>
        <taxon>Extremaceae</taxon>
        <taxon>Extremus</taxon>
    </lineage>
</organism>
<feature type="coiled-coil region" evidence="1">
    <location>
        <begin position="73"/>
        <end position="104"/>
    </location>
</feature>
<reference evidence="3" key="1">
    <citation type="submission" date="2023-04" db="EMBL/GenBank/DDBJ databases">
        <title>Black Yeasts Isolated from many extreme environments.</title>
        <authorList>
            <person name="Coleine C."/>
            <person name="Stajich J.E."/>
            <person name="Selbmann L."/>
        </authorList>
    </citation>
    <scope>NUCLEOTIDE SEQUENCE</scope>
    <source>
        <strain evidence="3">CCFEE 5312</strain>
    </source>
</reference>
<evidence type="ECO:0000313" key="4">
    <source>
        <dbReference type="Proteomes" id="UP001271007"/>
    </source>
</evidence>
<feature type="compositionally biased region" description="Basic and acidic residues" evidence="2">
    <location>
        <begin position="308"/>
        <end position="330"/>
    </location>
</feature>
<keyword evidence="4" id="KW-1185">Reference proteome</keyword>
<protein>
    <submittedName>
        <fullName evidence="3">Uncharacterized protein</fullName>
    </submittedName>
</protein>
<comment type="caution">
    <text evidence="3">The sequence shown here is derived from an EMBL/GenBank/DDBJ whole genome shotgun (WGS) entry which is preliminary data.</text>
</comment>
<evidence type="ECO:0000313" key="3">
    <source>
        <dbReference type="EMBL" id="KAK3054438.1"/>
    </source>
</evidence>
<feature type="compositionally biased region" description="Acidic residues" evidence="2">
    <location>
        <begin position="339"/>
        <end position="349"/>
    </location>
</feature>
<dbReference type="AlphaFoldDB" id="A0AAJ0DQ33"/>
<feature type="region of interest" description="Disordered" evidence="2">
    <location>
        <begin position="1"/>
        <end position="22"/>
    </location>
</feature>
<evidence type="ECO:0000256" key="2">
    <source>
        <dbReference type="SAM" id="MobiDB-lite"/>
    </source>
</evidence>
<evidence type="ECO:0000256" key="1">
    <source>
        <dbReference type="SAM" id="Coils"/>
    </source>
</evidence>
<name>A0AAJ0DQ33_9PEZI</name>
<proteinExistence type="predicted"/>
<feature type="compositionally biased region" description="Basic and acidic residues" evidence="2">
    <location>
        <begin position="253"/>
        <end position="268"/>
    </location>
</feature>